<keyword evidence="2" id="KW-1185">Reference proteome</keyword>
<comment type="caution">
    <text evidence="1">The sequence shown here is derived from an EMBL/GenBank/DDBJ whole genome shotgun (WGS) entry which is preliminary data.</text>
</comment>
<dbReference type="Proteomes" id="UP000309997">
    <property type="component" value="Unassembled WGS sequence"/>
</dbReference>
<organism evidence="1 2">
    <name type="scientific">Populus alba</name>
    <name type="common">White poplar</name>
    <dbReference type="NCBI Taxonomy" id="43335"/>
    <lineage>
        <taxon>Eukaryota</taxon>
        <taxon>Viridiplantae</taxon>
        <taxon>Streptophyta</taxon>
        <taxon>Embryophyta</taxon>
        <taxon>Tracheophyta</taxon>
        <taxon>Spermatophyta</taxon>
        <taxon>Magnoliopsida</taxon>
        <taxon>eudicotyledons</taxon>
        <taxon>Gunneridae</taxon>
        <taxon>Pentapetalae</taxon>
        <taxon>rosids</taxon>
        <taxon>fabids</taxon>
        <taxon>Malpighiales</taxon>
        <taxon>Salicaceae</taxon>
        <taxon>Saliceae</taxon>
        <taxon>Populus</taxon>
    </lineage>
</organism>
<gene>
    <name evidence="1" type="ORF">D5086_023583</name>
</gene>
<dbReference type="EMBL" id="RCHU02000012">
    <property type="protein sequence ID" value="KAL3575482.1"/>
    <property type="molecule type" value="Genomic_DNA"/>
</dbReference>
<evidence type="ECO:0000313" key="2">
    <source>
        <dbReference type="Proteomes" id="UP000309997"/>
    </source>
</evidence>
<evidence type="ECO:0000313" key="1">
    <source>
        <dbReference type="EMBL" id="KAL3575482.1"/>
    </source>
</evidence>
<protein>
    <submittedName>
        <fullName evidence="1">Uncharacterized protein</fullName>
    </submittedName>
</protein>
<sequence>MEKYQIFLPVSDLSSPSGSPSSLNMANPLVYFHGENENGVRPESGTQHSDAKHSDPQTSRVSSNSEIKVKPGMRGGDNNESDFSFKLARNILQIHYMEGLIHTILNIIIRTCTILRSYAPAILIHSSRSKSRSILEYDHRNSTD</sequence>
<reference evidence="1 2" key="1">
    <citation type="journal article" date="2024" name="Plant Biotechnol. J.">
        <title>Genome and CRISPR/Cas9 system of a widespread forest tree (Populus alba) in the world.</title>
        <authorList>
            <person name="Liu Y.J."/>
            <person name="Jiang P.F."/>
            <person name="Han X.M."/>
            <person name="Li X.Y."/>
            <person name="Wang H.M."/>
            <person name="Wang Y.J."/>
            <person name="Wang X.X."/>
            <person name="Zeng Q.Y."/>
        </authorList>
    </citation>
    <scope>NUCLEOTIDE SEQUENCE [LARGE SCALE GENOMIC DNA]</scope>
    <source>
        <strain evidence="2">cv. PAL-ZL1</strain>
    </source>
</reference>
<name>A0ACC4BBQ8_POPAL</name>
<proteinExistence type="predicted"/>
<accession>A0ACC4BBQ8</accession>